<dbReference type="InterPro" id="IPR013320">
    <property type="entry name" value="ConA-like_dom_sf"/>
</dbReference>
<proteinExistence type="inferred from homology"/>
<reference evidence="7" key="1">
    <citation type="journal article" date="2012" name="Nature">
        <title>The oyster genome reveals stress adaptation and complexity of shell formation.</title>
        <authorList>
            <person name="Zhang G."/>
            <person name="Fang X."/>
            <person name="Guo X."/>
            <person name="Li L."/>
            <person name="Luo R."/>
            <person name="Xu F."/>
            <person name="Yang P."/>
            <person name="Zhang L."/>
            <person name="Wang X."/>
            <person name="Qi H."/>
            <person name="Xiong Z."/>
            <person name="Que H."/>
            <person name="Xie Y."/>
            <person name="Holland P.W."/>
            <person name="Paps J."/>
            <person name="Zhu Y."/>
            <person name="Wu F."/>
            <person name="Chen Y."/>
            <person name="Wang J."/>
            <person name="Peng C."/>
            <person name="Meng J."/>
            <person name="Yang L."/>
            <person name="Liu J."/>
            <person name="Wen B."/>
            <person name="Zhang N."/>
            <person name="Huang Z."/>
            <person name="Zhu Q."/>
            <person name="Feng Y."/>
            <person name="Mount A."/>
            <person name="Hedgecock D."/>
            <person name="Xu Z."/>
            <person name="Liu Y."/>
            <person name="Domazet-Loso T."/>
            <person name="Du Y."/>
            <person name="Sun X."/>
            <person name="Zhang S."/>
            <person name="Liu B."/>
            <person name="Cheng P."/>
            <person name="Jiang X."/>
            <person name="Li J."/>
            <person name="Fan D."/>
            <person name="Wang W."/>
            <person name="Fu W."/>
            <person name="Wang T."/>
            <person name="Wang B."/>
            <person name="Zhang J."/>
            <person name="Peng Z."/>
            <person name="Li Y."/>
            <person name="Li N."/>
            <person name="Wang J."/>
            <person name="Chen M."/>
            <person name="He Y."/>
            <person name="Tan F."/>
            <person name="Song X."/>
            <person name="Zheng Q."/>
            <person name="Huang R."/>
            <person name="Yang H."/>
            <person name="Du X."/>
            <person name="Chen L."/>
            <person name="Yang M."/>
            <person name="Gaffney P.M."/>
            <person name="Wang S."/>
            <person name="Luo L."/>
            <person name="She Z."/>
            <person name="Ming Y."/>
            <person name="Huang W."/>
            <person name="Zhang S."/>
            <person name="Huang B."/>
            <person name="Zhang Y."/>
            <person name="Qu T."/>
            <person name="Ni P."/>
            <person name="Miao G."/>
            <person name="Wang J."/>
            <person name="Wang Q."/>
            <person name="Steinberg C.E."/>
            <person name="Wang H."/>
            <person name="Li N."/>
            <person name="Qian L."/>
            <person name="Zhang G."/>
            <person name="Li Y."/>
            <person name="Yang H."/>
            <person name="Liu X."/>
            <person name="Wang J."/>
            <person name="Yin Y."/>
            <person name="Wang J."/>
        </authorList>
    </citation>
    <scope>NUCLEOTIDE SEQUENCE [LARGE SCALE GENOMIC DNA]</scope>
    <source>
        <strain evidence="7">05x7-T-G4-1.051#20</strain>
    </source>
</reference>
<evidence type="ECO:0000256" key="2">
    <source>
        <dbReference type="ARBA" id="ARBA00022737"/>
    </source>
</evidence>
<dbReference type="HOGENOM" id="CLU_313580_0_0_1"/>
<dbReference type="Pfam" id="PF02018">
    <property type="entry name" value="CBM_4_9"/>
    <property type="match status" value="1"/>
</dbReference>
<dbReference type="InterPro" id="IPR017853">
    <property type="entry name" value="GH"/>
</dbReference>
<dbReference type="InterPro" id="IPR008979">
    <property type="entry name" value="Galactose-bd-like_sf"/>
</dbReference>
<name>K1RVX3_MAGGI</name>
<dbReference type="PROSITE" id="PS51760">
    <property type="entry name" value="GH10_2"/>
    <property type="match status" value="1"/>
</dbReference>
<dbReference type="InterPro" id="IPR043136">
    <property type="entry name" value="B30.2/SPRY_sf"/>
</dbReference>
<comment type="similarity">
    <text evidence="1">Belongs to the glycosyl hydrolase 10 (cellulase F) family.</text>
</comment>
<dbReference type="SMART" id="SM00633">
    <property type="entry name" value="Glyco_10"/>
    <property type="match status" value="1"/>
</dbReference>
<sequence length="934" mass="105913">MFFHHSDFVVLAEDGYDSCNDAMKSPVPDLVRSQGDMKPLASPRRPFSLSSTRSERCRMTFTCPPFHLDESTLHKNCYISGCKRIISNTATALSQYHTTLTNKGSVYNGAAGSISFFSPCAAYFEVEIKYDIWKDLCLNDVICDVIITNEDLSEFTTTQRHHKFGWSFSVVFCEKCHQVCIESWDHLDLVGHLPVGLVTRNSSLHKVIGIFLDDTNACISLVDCTEADLIAQFNDVMFDKPLWPAFCVNPSEKITVELKIKTDCLTMWCLFSIVLFPILAEKTNAATELFQNADFESTSFSSNWVPIDCKLTSRTDDTYHGSRSLMVSNRHHPWSSPRQTFAVTPGKNYVVSMQFKLLNLPTGHAYAKVSMMLALTVNGHPHYTVLANMPLQQLKYGWTEISGNFHAQNGATTAAVYIQIQDTEVNFLLDAASAVELPHNSHWLSDATHRINTLRKAPVSFKLPQGVNVHGISIELVQKKRAFAFGTAVSASYMTDQSQRTYQDFVYNNFEWAVLENALKWRQMEWTEVCLCMFIGLDTVQTIKVRGHNMFWGVDQFVPQWLKAKSSSELLASMKNHVHEVISRTTGKLEHWDVNNENLHGDWYERHTADPDITEKMFQWIHNQEPGVKLFLNDYQVITSSAETTALKVQAARFKKDGVPVYGLGLQGHFSSHTIDMDVLKYRLDKVAESGLKLWITELTLSDTDNNRKAANLEKVMTLLFSHAAVEGILLWGFWDQKIWHKDNALFTGTNITANAAGQKYLDLFHKTWKTYFTHNIQPGNTIQTHAFKGDYLLNIKKNGHLIHQEHFSLDSTAKDIIINLTSRIPEIDANKNSRPSSWLPLPIKQQTKPDGTSSLASNLPYNPTPYKKNGPLERGTSFTDSAHTLQALQGLPFELNRKVFSDDLDISIPQIPYKSIMDIENQSRQDKNELTRM</sequence>
<accession>K1RVX3</accession>
<evidence type="ECO:0000256" key="4">
    <source>
        <dbReference type="ARBA" id="ARBA00023277"/>
    </source>
</evidence>
<feature type="compositionally biased region" description="Polar residues" evidence="6">
    <location>
        <begin position="845"/>
        <end position="862"/>
    </location>
</feature>
<dbReference type="Gene3D" id="2.60.120.260">
    <property type="entry name" value="Galactose-binding domain-like"/>
    <property type="match status" value="1"/>
</dbReference>
<dbReference type="InterPro" id="IPR001000">
    <property type="entry name" value="GH10_dom"/>
</dbReference>
<dbReference type="SUPFAM" id="SSF49899">
    <property type="entry name" value="Concanavalin A-like lectins/glucanases"/>
    <property type="match status" value="1"/>
</dbReference>
<dbReference type="InterPro" id="IPR044846">
    <property type="entry name" value="GH10"/>
</dbReference>
<dbReference type="AlphaFoldDB" id="K1RVX3"/>
<keyword evidence="5" id="KW-0624">Polysaccharide degradation</keyword>
<dbReference type="SUPFAM" id="SSF49785">
    <property type="entry name" value="Galactose-binding domain-like"/>
    <property type="match status" value="1"/>
</dbReference>
<keyword evidence="2" id="KW-0677">Repeat</keyword>
<dbReference type="GO" id="GO:0031176">
    <property type="term" value="F:endo-1,4-beta-xylanase activity"/>
    <property type="evidence" value="ECO:0007669"/>
    <property type="project" value="UniProtKB-ARBA"/>
</dbReference>
<dbReference type="Gene3D" id="3.20.20.80">
    <property type="entry name" value="Glycosidases"/>
    <property type="match status" value="1"/>
</dbReference>
<dbReference type="PRINTS" id="PR00134">
    <property type="entry name" value="GLHYDRLASE10"/>
</dbReference>
<evidence type="ECO:0000256" key="6">
    <source>
        <dbReference type="SAM" id="MobiDB-lite"/>
    </source>
</evidence>
<dbReference type="PANTHER" id="PTHR31490:SF1">
    <property type="entry name" value="ENDO-1,4-BETA-XYLANASE 1"/>
    <property type="match status" value="1"/>
</dbReference>
<dbReference type="GO" id="GO:0000272">
    <property type="term" value="P:polysaccharide catabolic process"/>
    <property type="evidence" value="ECO:0007669"/>
    <property type="project" value="UniProtKB-KW"/>
</dbReference>
<feature type="region of interest" description="Disordered" evidence="6">
    <location>
        <begin position="832"/>
        <end position="874"/>
    </location>
</feature>
<evidence type="ECO:0000313" key="7">
    <source>
        <dbReference type="EMBL" id="EKC38981.1"/>
    </source>
</evidence>
<keyword evidence="3" id="KW-0378">Hydrolase</keyword>
<dbReference type="SUPFAM" id="SSF51445">
    <property type="entry name" value="(Trans)glycosidases"/>
    <property type="match status" value="1"/>
</dbReference>
<dbReference type="Pfam" id="PF00331">
    <property type="entry name" value="Glyco_hydro_10"/>
    <property type="match status" value="1"/>
</dbReference>
<evidence type="ECO:0000256" key="1">
    <source>
        <dbReference type="ARBA" id="ARBA00007495"/>
    </source>
</evidence>
<evidence type="ECO:0000256" key="5">
    <source>
        <dbReference type="ARBA" id="ARBA00023326"/>
    </source>
</evidence>
<keyword evidence="4" id="KW-0119">Carbohydrate metabolism</keyword>
<organism evidence="7">
    <name type="scientific">Magallana gigas</name>
    <name type="common">Pacific oyster</name>
    <name type="synonym">Crassostrea gigas</name>
    <dbReference type="NCBI Taxonomy" id="29159"/>
    <lineage>
        <taxon>Eukaryota</taxon>
        <taxon>Metazoa</taxon>
        <taxon>Spiralia</taxon>
        <taxon>Lophotrochozoa</taxon>
        <taxon>Mollusca</taxon>
        <taxon>Bivalvia</taxon>
        <taxon>Autobranchia</taxon>
        <taxon>Pteriomorphia</taxon>
        <taxon>Ostreida</taxon>
        <taxon>Ostreoidea</taxon>
        <taxon>Ostreidae</taxon>
        <taxon>Magallana</taxon>
    </lineage>
</organism>
<dbReference type="EMBL" id="JH816265">
    <property type="protein sequence ID" value="EKC38981.1"/>
    <property type="molecule type" value="Genomic_DNA"/>
</dbReference>
<evidence type="ECO:0000256" key="3">
    <source>
        <dbReference type="ARBA" id="ARBA00022801"/>
    </source>
</evidence>
<dbReference type="Gene3D" id="2.60.120.920">
    <property type="match status" value="1"/>
</dbReference>
<dbReference type="PANTHER" id="PTHR31490">
    <property type="entry name" value="GLYCOSYL HYDROLASE"/>
    <property type="match status" value="1"/>
</dbReference>
<gene>
    <name evidence="7" type="ORF">CGI_10026751</name>
</gene>
<dbReference type="InParanoid" id="K1RVX3"/>
<dbReference type="InterPro" id="IPR003305">
    <property type="entry name" value="CenC_carb-bd"/>
</dbReference>
<protein>
    <submittedName>
        <fullName evidence="7">Exoglucanase xynX</fullName>
    </submittedName>
</protein>